<organism evidence="2 3">
    <name type="scientific">Corchorus capsularis</name>
    <name type="common">Jute</name>
    <dbReference type="NCBI Taxonomy" id="210143"/>
    <lineage>
        <taxon>Eukaryota</taxon>
        <taxon>Viridiplantae</taxon>
        <taxon>Streptophyta</taxon>
        <taxon>Embryophyta</taxon>
        <taxon>Tracheophyta</taxon>
        <taxon>Spermatophyta</taxon>
        <taxon>Magnoliopsida</taxon>
        <taxon>eudicotyledons</taxon>
        <taxon>Gunneridae</taxon>
        <taxon>Pentapetalae</taxon>
        <taxon>rosids</taxon>
        <taxon>malvids</taxon>
        <taxon>Malvales</taxon>
        <taxon>Malvaceae</taxon>
        <taxon>Grewioideae</taxon>
        <taxon>Apeibeae</taxon>
        <taxon>Corchorus</taxon>
    </lineage>
</organism>
<dbReference type="AlphaFoldDB" id="A0A1R3H5U4"/>
<dbReference type="InterPro" id="IPR001810">
    <property type="entry name" value="F-box_dom"/>
</dbReference>
<dbReference type="STRING" id="210143.A0A1R3H5U4"/>
<dbReference type="PROSITE" id="PS50181">
    <property type="entry name" value="FBOX"/>
    <property type="match status" value="1"/>
</dbReference>
<dbReference type="Pfam" id="PF23622">
    <property type="entry name" value="LRR_At1g61320_AtMIF1"/>
    <property type="match status" value="1"/>
</dbReference>
<gene>
    <name evidence="2" type="ORF">CCACVL1_21466</name>
</gene>
<dbReference type="PANTHER" id="PTHR31900:SF32">
    <property type="entry name" value="F-BOX_RNI_FBD-LIKE DOMAIN PROTEIN"/>
    <property type="match status" value="1"/>
</dbReference>
<dbReference type="Pfam" id="PF08387">
    <property type="entry name" value="FBD"/>
    <property type="match status" value="1"/>
</dbReference>
<reference evidence="2 3" key="1">
    <citation type="submission" date="2013-09" db="EMBL/GenBank/DDBJ databases">
        <title>Corchorus capsularis genome sequencing.</title>
        <authorList>
            <person name="Alam M."/>
            <person name="Haque M.S."/>
            <person name="Islam M.S."/>
            <person name="Emdad E.M."/>
            <person name="Islam M.M."/>
            <person name="Ahmed B."/>
            <person name="Halim A."/>
            <person name="Hossen Q.M.M."/>
            <person name="Hossain M.Z."/>
            <person name="Ahmed R."/>
            <person name="Khan M.M."/>
            <person name="Islam R."/>
            <person name="Rashid M.M."/>
            <person name="Khan S.A."/>
            <person name="Rahman M.S."/>
            <person name="Alam M."/>
        </authorList>
    </citation>
    <scope>NUCLEOTIDE SEQUENCE [LARGE SCALE GENOMIC DNA]</scope>
    <source>
        <strain evidence="3">cv. CVL-1</strain>
        <tissue evidence="2">Whole seedling</tissue>
    </source>
</reference>
<proteinExistence type="predicted"/>
<sequence length="517" mass="60229">MQEMGEIVGKSSKSQMVSEEEVLDSISSLPDSVLIHILSFLPIQDAVRTVVVRRFSHLWNFLTNLTFDHSWYSANYERPEDCFHVNENFLNFVRHVLMFHQNKTINKLVLKLDLDLRYFNGAKPLHPLLHPEYFNREKRMAREVDSWVHFAMRKEVKYLDLVFFTPRYYVEPNARYRLPSVVFRGKYLEELKLVGCEIIPPSGGRIELNCLKRLVMESVVVNDEMIKQILSGCFVLEELSLEFCYGLSKLNFRNPSIKRLKVFHHNNTERLEISCPNIESLDISGCANLVDLANVSSVVDFSIAFIWGLEDSQEHQTIKQHFNKLSGANIFRPCARCILVFSGWQLLNQPSQLFRWKNLEFKLCPSKWYQPGISCLLRSSLCLETLAIYMCTECEPIEPLVECKWMESYDFDGAKFWKLQQGTFHCLEKNLKSIKIYGHITEPYVIDMIEFLLKNAMVLEKLEISTHKTFGPSPKNSCCERKVELTTEQRQEFSQKLFSLPRASTSDPFFLILHPAS</sequence>
<evidence type="ECO:0000259" key="1">
    <source>
        <dbReference type="PROSITE" id="PS50181"/>
    </source>
</evidence>
<name>A0A1R3H5U4_COCAP</name>
<dbReference type="InterPro" id="IPR036047">
    <property type="entry name" value="F-box-like_dom_sf"/>
</dbReference>
<dbReference type="PANTHER" id="PTHR31900">
    <property type="entry name" value="F-BOX/RNI SUPERFAMILY PROTEIN-RELATED"/>
    <property type="match status" value="1"/>
</dbReference>
<comment type="caution">
    <text evidence="2">The sequence shown here is derived from an EMBL/GenBank/DDBJ whole genome shotgun (WGS) entry which is preliminary data.</text>
</comment>
<dbReference type="SUPFAM" id="SSF52047">
    <property type="entry name" value="RNI-like"/>
    <property type="match status" value="1"/>
</dbReference>
<keyword evidence="3" id="KW-1185">Reference proteome</keyword>
<dbReference type="Gene3D" id="3.80.10.10">
    <property type="entry name" value="Ribonuclease Inhibitor"/>
    <property type="match status" value="1"/>
</dbReference>
<dbReference type="OMA" id="WADEDIN"/>
<dbReference type="InterPro" id="IPR055357">
    <property type="entry name" value="LRR_At1g61320_AtMIF1"/>
</dbReference>
<accession>A0A1R3H5U4</accession>
<dbReference type="InterPro" id="IPR050232">
    <property type="entry name" value="FBL13/AtMIF1-like"/>
</dbReference>
<dbReference type="EMBL" id="AWWV01012613">
    <property type="protein sequence ID" value="OMO65630.1"/>
    <property type="molecule type" value="Genomic_DNA"/>
</dbReference>
<dbReference type="Gramene" id="OMO65630">
    <property type="protein sequence ID" value="OMO65630"/>
    <property type="gene ID" value="CCACVL1_21466"/>
</dbReference>
<evidence type="ECO:0000313" key="3">
    <source>
        <dbReference type="Proteomes" id="UP000188268"/>
    </source>
</evidence>
<dbReference type="Gene3D" id="1.20.1280.50">
    <property type="match status" value="1"/>
</dbReference>
<dbReference type="InterPro" id="IPR032675">
    <property type="entry name" value="LRR_dom_sf"/>
</dbReference>
<dbReference type="Proteomes" id="UP000188268">
    <property type="component" value="Unassembled WGS sequence"/>
</dbReference>
<dbReference type="InterPro" id="IPR053781">
    <property type="entry name" value="F-box_AtFBL13-like"/>
</dbReference>
<dbReference type="OrthoDB" id="1939276at2759"/>
<dbReference type="SUPFAM" id="SSF81383">
    <property type="entry name" value="F-box domain"/>
    <property type="match status" value="1"/>
</dbReference>
<protein>
    <recommendedName>
        <fullName evidence="1">F-box domain-containing protein</fullName>
    </recommendedName>
</protein>
<dbReference type="InterPro" id="IPR006566">
    <property type="entry name" value="FBD"/>
</dbReference>
<dbReference type="CDD" id="cd22160">
    <property type="entry name" value="F-box_AtFBL13-like"/>
    <property type="match status" value="1"/>
</dbReference>
<evidence type="ECO:0000313" key="2">
    <source>
        <dbReference type="EMBL" id="OMO65630.1"/>
    </source>
</evidence>
<feature type="domain" description="F-box" evidence="1">
    <location>
        <begin position="23"/>
        <end position="74"/>
    </location>
</feature>